<dbReference type="EMBL" id="FAUW01000002">
    <property type="protein sequence ID" value="CUU79441.1"/>
    <property type="molecule type" value="Genomic_DNA"/>
</dbReference>
<dbReference type="Proteomes" id="UP000052257">
    <property type="component" value="Unassembled WGS sequence"/>
</dbReference>
<protein>
    <submittedName>
        <fullName evidence="2">Adhesin/invasin</fullName>
    </submittedName>
</protein>
<reference evidence="2 3" key="1">
    <citation type="submission" date="2015-11" db="EMBL/GenBank/DDBJ databases">
        <authorList>
            <consortium name="Pathogen Informatics"/>
        </authorList>
    </citation>
    <scope>NUCLEOTIDE SEQUENCE [LARGE SCALE GENOMIC DNA]</scope>
    <source>
        <strain evidence="2 3">006A-0191</strain>
    </source>
</reference>
<accession>A0A9W5ES75</accession>
<feature type="region of interest" description="Disordered" evidence="1">
    <location>
        <begin position="1"/>
        <end position="22"/>
    </location>
</feature>
<sequence length="274" mass="30031">MPNTTVTWSATNGATPNATTSQVAKDGTTEMDFGAISDFAIKDTDISIEYNKNESVKTSMTKKLNLYQYQLNLTTDKSEIIGDEQYVATLSGGKPGERVVWTVTGDSQEISKEEVFDENGKAKYTAQGKSPFMSNINLNVRSNLETIDSNIKINIKNRLDINIGAIVNYSCNGQVDGDQPKNLGVFTIPNSKSVKQVKIQFSSSSIDDYPVVIIGNNRYTNGWTASDGYSLNWIGTYNIALDNTNKITIKAGVGNTGTGSCYMINGYLNLTFYY</sequence>
<organism evidence="2 3">
    <name type="scientific">Campylobacter hyointestinalis subsp. hyointestinalis</name>
    <dbReference type="NCBI Taxonomy" id="91352"/>
    <lineage>
        <taxon>Bacteria</taxon>
        <taxon>Pseudomonadati</taxon>
        <taxon>Campylobacterota</taxon>
        <taxon>Epsilonproteobacteria</taxon>
        <taxon>Campylobacterales</taxon>
        <taxon>Campylobacteraceae</taxon>
        <taxon>Campylobacter</taxon>
    </lineage>
</organism>
<evidence type="ECO:0000256" key="1">
    <source>
        <dbReference type="SAM" id="MobiDB-lite"/>
    </source>
</evidence>
<evidence type="ECO:0000313" key="2">
    <source>
        <dbReference type="EMBL" id="CUU79441.1"/>
    </source>
</evidence>
<comment type="caution">
    <text evidence="2">The sequence shown here is derived from an EMBL/GenBank/DDBJ whole genome shotgun (WGS) entry which is preliminary data.</text>
</comment>
<gene>
    <name evidence="2" type="ORF">ERS739220_01073</name>
</gene>
<dbReference type="AlphaFoldDB" id="A0A9W5ES75"/>
<proteinExistence type="predicted"/>
<name>A0A9W5ES75_CAMHY</name>
<evidence type="ECO:0000313" key="3">
    <source>
        <dbReference type="Proteomes" id="UP000052257"/>
    </source>
</evidence>